<name>A0AAV7VQC8_PLEWA</name>
<reference evidence="2" key="1">
    <citation type="journal article" date="2022" name="bioRxiv">
        <title>Sequencing and chromosome-scale assembly of the giantPleurodeles waltlgenome.</title>
        <authorList>
            <person name="Brown T."/>
            <person name="Elewa A."/>
            <person name="Iarovenko S."/>
            <person name="Subramanian E."/>
            <person name="Araus A.J."/>
            <person name="Petzold A."/>
            <person name="Susuki M."/>
            <person name="Suzuki K.-i.T."/>
            <person name="Hayashi T."/>
            <person name="Toyoda A."/>
            <person name="Oliveira C."/>
            <person name="Osipova E."/>
            <person name="Leigh N.D."/>
            <person name="Simon A."/>
            <person name="Yun M.H."/>
        </authorList>
    </citation>
    <scope>NUCLEOTIDE SEQUENCE</scope>
    <source>
        <strain evidence="2">20211129_DDA</strain>
        <tissue evidence="2">Liver</tissue>
    </source>
</reference>
<dbReference type="AlphaFoldDB" id="A0AAV7VQC8"/>
<evidence type="ECO:0000313" key="3">
    <source>
        <dbReference type="Proteomes" id="UP001066276"/>
    </source>
</evidence>
<organism evidence="2 3">
    <name type="scientific">Pleurodeles waltl</name>
    <name type="common">Iberian ribbed newt</name>
    <dbReference type="NCBI Taxonomy" id="8319"/>
    <lineage>
        <taxon>Eukaryota</taxon>
        <taxon>Metazoa</taxon>
        <taxon>Chordata</taxon>
        <taxon>Craniata</taxon>
        <taxon>Vertebrata</taxon>
        <taxon>Euteleostomi</taxon>
        <taxon>Amphibia</taxon>
        <taxon>Batrachia</taxon>
        <taxon>Caudata</taxon>
        <taxon>Salamandroidea</taxon>
        <taxon>Salamandridae</taxon>
        <taxon>Pleurodelinae</taxon>
        <taxon>Pleurodeles</taxon>
    </lineage>
</organism>
<sequence length="154" mass="16388">MMSHAGWRIAVWFASLESTNKPWHTQSSPLAENVAACDQEGPGGLYPGGGVRGGSQQLREPTEDQAASTEVPQHRNKEGAKGGPYSITTKASMLPENHSGRCASQNRVLGSGSARCMKNFVEGCQQALATAKHDVHGVLSCVWRQALTSTKVGQ</sequence>
<dbReference type="Proteomes" id="UP001066276">
    <property type="component" value="Chromosome 2_1"/>
</dbReference>
<gene>
    <name evidence="2" type="ORF">NDU88_006090</name>
</gene>
<feature type="compositionally biased region" description="Gly residues" evidence="1">
    <location>
        <begin position="41"/>
        <end position="53"/>
    </location>
</feature>
<feature type="compositionally biased region" description="Polar residues" evidence="1">
    <location>
        <begin position="55"/>
        <end position="71"/>
    </location>
</feature>
<protein>
    <submittedName>
        <fullName evidence="2">Uncharacterized protein</fullName>
    </submittedName>
</protein>
<proteinExistence type="predicted"/>
<dbReference type="EMBL" id="JANPWB010000003">
    <property type="protein sequence ID" value="KAJ1202290.1"/>
    <property type="molecule type" value="Genomic_DNA"/>
</dbReference>
<comment type="caution">
    <text evidence="2">The sequence shown here is derived from an EMBL/GenBank/DDBJ whole genome shotgun (WGS) entry which is preliminary data.</text>
</comment>
<keyword evidence="3" id="KW-1185">Reference proteome</keyword>
<accession>A0AAV7VQC8</accession>
<evidence type="ECO:0000256" key="1">
    <source>
        <dbReference type="SAM" id="MobiDB-lite"/>
    </source>
</evidence>
<feature type="region of interest" description="Disordered" evidence="1">
    <location>
        <begin position="36"/>
        <end position="101"/>
    </location>
</feature>
<evidence type="ECO:0000313" key="2">
    <source>
        <dbReference type="EMBL" id="KAJ1202290.1"/>
    </source>
</evidence>